<organism evidence="4 5">
    <name type="scientific">Breznakia pachnodae</name>
    <dbReference type="NCBI Taxonomy" id="265178"/>
    <lineage>
        <taxon>Bacteria</taxon>
        <taxon>Bacillati</taxon>
        <taxon>Bacillota</taxon>
        <taxon>Erysipelotrichia</taxon>
        <taxon>Erysipelotrichales</taxon>
        <taxon>Erysipelotrichaceae</taxon>
        <taxon>Breznakia</taxon>
    </lineage>
</organism>
<comment type="caution">
    <text evidence="1">Lacks conserved residue(s) required for the propagation of feature annotation.</text>
</comment>
<feature type="domain" description="Response regulatory" evidence="2">
    <location>
        <begin position="3"/>
        <end position="117"/>
    </location>
</feature>
<protein>
    <submittedName>
        <fullName evidence="4">Response regulator NasT</fullName>
    </submittedName>
</protein>
<dbReference type="EMBL" id="JAUSUR010000005">
    <property type="protein sequence ID" value="MDQ0361934.1"/>
    <property type="molecule type" value="Genomic_DNA"/>
</dbReference>
<keyword evidence="5" id="KW-1185">Reference proteome</keyword>
<proteinExistence type="predicted"/>
<evidence type="ECO:0000256" key="1">
    <source>
        <dbReference type="PROSITE-ProRule" id="PRU00169"/>
    </source>
</evidence>
<comment type="caution">
    <text evidence="4">The sequence shown here is derived from an EMBL/GenBank/DDBJ whole genome shotgun (WGS) entry which is preliminary data.</text>
</comment>
<dbReference type="SMART" id="SM01012">
    <property type="entry name" value="ANTAR"/>
    <property type="match status" value="1"/>
</dbReference>
<reference evidence="4 5" key="1">
    <citation type="submission" date="2023-07" db="EMBL/GenBank/DDBJ databases">
        <title>Genomic Encyclopedia of Type Strains, Phase IV (KMG-IV): sequencing the most valuable type-strain genomes for metagenomic binning, comparative biology and taxonomic classification.</title>
        <authorList>
            <person name="Goeker M."/>
        </authorList>
    </citation>
    <scope>NUCLEOTIDE SEQUENCE [LARGE SCALE GENOMIC DNA]</scope>
    <source>
        <strain evidence="4 5">DSM 16784</strain>
    </source>
</reference>
<dbReference type="SUPFAM" id="SSF52172">
    <property type="entry name" value="CheY-like"/>
    <property type="match status" value="1"/>
</dbReference>
<feature type="domain" description="ANTAR" evidence="3">
    <location>
        <begin position="123"/>
        <end position="184"/>
    </location>
</feature>
<evidence type="ECO:0000259" key="2">
    <source>
        <dbReference type="PROSITE" id="PS50110"/>
    </source>
</evidence>
<dbReference type="Gene3D" id="3.40.50.2300">
    <property type="match status" value="1"/>
</dbReference>
<sequence length="188" mass="21150">MASCLIISSLDKSLDALSQLLKAISVQQIVACKSGSEARRFLSKQHFDLVLVNTPLSDEFGHEITLYAAQHSTSGVVMLVKKQILEEVSNKLNPFGVMCIGKPLDRQMFTQAISLAISTNKRISGFHDENVRLHEKVENIQLISRAKYALMEYLNMSEPQAHHYIEKKAMDNRVSKEEVAKEILKTYG</sequence>
<dbReference type="InterPro" id="IPR005561">
    <property type="entry name" value="ANTAR"/>
</dbReference>
<gene>
    <name evidence="4" type="ORF">J2S15_002687</name>
</gene>
<accession>A0ABU0E4W0</accession>
<evidence type="ECO:0000313" key="5">
    <source>
        <dbReference type="Proteomes" id="UP001230220"/>
    </source>
</evidence>
<dbReference type="PIRSF" id="PIRSF036382">
    <property type="entry name" value="RR_antiterm"/>
    <property type="match status" value="1"/>
</dbReference>
<evidence type="ECO:0000313" key="4">
    <source>
        <dbReference type="EMBL" id="MDQ0361934.1"/>
    </source>
</evidence>
<dbReference type="Pfam" id="PF03861">
    <property type="entry name" value="ANTAR"/>
    <property type="match status" value="1"/>
</dbReference>
<dbReference type="InterPro" id="IPR011006">
    <property type="entry name" value="CheY-like_superfamily"/>
</dbReference>
<dbReference type="Gene3D" id="1.10.10.10">
    <property type="entry name" value="Winged helix-like DNA-binding domain superfamily/Winged helix DNA-binding domain"/>
    <property type="match status" value="1"/>
</dbReference>
<evidence type="ECO:0000259" key="3">
    <source>
        <dbReference type="PROSITE" id="PS50921"/>
    </source>
</evidence>
<dbReference type="PROSITE" id="PS50110">
    <property type="entry name" value="RESPONSE_REGULATORY"/>
    <property type="match status" value="1"/>
</dbReference>
<dbReference type="InterPro" id="IPR001789">
    <property type="entry name" value="Sig_transdc_resp-reg_receiver"/>
</dbReference>
<dbReference type="InterPro" id="IPR008327">
    <property type="entry name" value="Sig_transdc_resp-reg_antiterm"/>
</dbReference>
<name>A0ABU0E4W0_9FIRM</name>
<dbReference type="InterPro" id="IPR036388">
    <property type="entry name" value="WH-like_DNA-bd_sf"/>
</dbReference>
<dbReference type="Proteomes" id="UP001230220">
    <property type="component" value="Unassembled WGS sequence"/>
</dbReference>
<dbReference type="PROSITE" id="PS50921">
    <property type="entry name" value="ANTAR"/>
    <property type="match status" value="1"/>
</dbReference>
<dbReference type="RefSeq" id="WP_307409093.1">
    <property type="nucleotide sequence ID" value="NZ_JAUSUR010000005.1"/>
</dbReference>